<sequence length="103" mass="12310">MTYRMRQTCQELVGILPEEEWYEAYVVNGDANGDARTAVCDRKGQACERYPTQKFIDEAWDKEEEEEEEAPRTLFTSMREPEKKKKRKRKRSMPKERAEDDEL</sequence>
<dbReference type="GeneID" id="9685897"/>
<evidence type="ECO:0000313" key="3">
    <source>
        <dbReference type="Proteomes" id="UP000001876"/>
    </source>
</evidence>
<accession>C1MXV5</accession>
<evidence type="ECO:0000313" key="2">
    <source>
        <dbReference type="EMBL" id="EEH55531.1"/>
    </source>
</evidence>
<dbReference type="KEGG" id="mpp:MICPUCDRAFT_60304"/>
<dbReference type="Proteomes" id="UP000001876">
    <property type="component" value="Unassembled WGS sequence"/>
</dbReference>
<name>C1MXV5_MICPC</name>
<proteinExistence type="predicted"/>
<protein>
    <submittedName>
        <fullName evidence="2">Predicted protein</fullName>
    </submittedName>
</protein>
<feature type="compositionally biased region" description="Acidic residues" evidence="1">
    <location>
        <begin position="58"/>
        <end position="69"/>
    </location>
</feature>
<reference evidence="2 3" key="1">
    <citation type="journal article" date="2009" name="Science">
        <title>Green evolution and dynamic adaptations revealed by genomes of the marine picoeukaryotes Micromonas.</title>
        <authorList>
            <person name="Worden A.Z."/>
            <person name="Lee J.H."/>
            <person name="Mock T."/>
            <person name="Rouze P."/>
            <person name="Simmons M.P."/>
            <person name="Aerts A.L."/>
            <person name="Allen A.E."/>
            <person name="Cuvelier M.L."/>
            <person name="Derelle E."/>
            <person name="Everett M.V."/>
            <person name="Foulon E."/>
            <person name="Grimwood J."/>
            <person name="Gundlach H."/>
            <person name="Henrissat B."/>
            <person name="Napoli C."/>
            <person name="McDonald S.M."/>
            <person name="Parker M.S."/>
            <person name="Rombauts S."/>
            <person name="Salamov A."/>
            <person name="Von Dassow P."/>
            <person name="Badger J.H."/>
            <person name="Coutinho P.M."/>
            <person name="Demir E."/>
            <person name="Dubchak I."/>
            <person name="Gentemann C."/>
            <person name="Eikrem W."/>
            <person name="Gready J.E."/>
            <person name="John U."/>
            <person name="Lanier W."/>
            <person name="Lindquist E.A."/>
            <person name="Lucas S."/>
            <person name="Mayer K.F."/>
            <person name="Moreau H."/>
            <person name="Not F."/>
            <person name="Otillar R."/>
            <person name="Panaud O."/>
            <person name="Pangilinan J."/>
            <person name="Paulsen I."/>
            <person name="Piegu B."/>
            <person name="Poliakov A."/>
            <person name="Robbens S."/>
            <person name="Schmutz J."/>
            <person name="Toulza E."/>
            <person name="Wyss T."/>
            <person name="Zelensky A."/>
            <person name="Zhou K."/>
            <person name="Armbrust E.V."/>
            <person name="Bhattacharya D."/>
            <person name="Goodenough U.W."/>
            <person name="Van de Peer Y."/>
            <person name="Grigoriev I.V."/>
        </authorList>
    </citation>
    <scope>NUCLEOTIDE SEQUENCE [LARGE SCALE GENOMIC DNA]</scope>
    <source>
        <strain evidence="2 3">CCMP1545</strain>
    </source>
</reference>
<dbReference type="AlphaFoldDB" id="C1MXV5"/>
<dbReference type="EMBL" id="GG663742">
    <property type="protein sequence ID" value="EEH55531.1"/>
    <property type="molecule type" value="Genomic_DNA"/>
</dbReference>
<dbReference type="RefSeq" id="XP_003060762.1">
    <property type="nucleotide sequence ID" value="XM_003060716.1"/>
</dbReference>
<feature type="compositionally biased region" description="Basic and acidic residues" evidence="1">
    <location>
        <begin position="93"/>
        <end position="103"/>
    </location>
</feature>
<gene>
    <name evidence="2" type="ORF">MICPUCDRAFT_60304</name>
</gene>
<evidence type="ECO:0000256" key="1">
    <source>
        <dbReference type="SAM" id="MobiDB-lite"/>
    </source>
</evidence>
<keyword evidence="3" id="KW-1185">Reference proteome</keyword>
<organism evidence="3">
    <name type="scientific">Micromonas pusilla (strain CCMP1545)</name>
    <name type="common">Picoplanktonic green alga</name>
    <dbReference type="NCBI Taxonomy" id="564608"/>
    <lineage>
        <taxon>Eukaryota</taxon>
        <taxon>Viridiplantae</taxon>
        <taxon>Chlorophyta</taxon>
        <taxon>Mamiellophyceae</taxon>
        <taxon>Mamiellales</taxon>
        <taxon>Mamiellaceae</taxon>
        <taxon>Micromonas</taxon>
    </lineage>
</organism>
<feature type="region of interest" description="Disordered" evidence="1">
    <location>
        <begin position="58"/>
        <end position="103"/>
    </location>
</feature>